<accession>A0A0N4XH54</accession>
<evidence type="ECO:0000313" key="4">
    <source>
        <dbReference type="Proteomes" id="UP000271162"/>
    </source>
</evidence>
<organism evidence="5">
    <name type="scientific">Nippostrongylus brasiliensis</name>
    <name type="common">Rat hookworm</name>
    <dbReference type="NCBI Taxonomy" id="27835"/>
    <lineage>
        <taxon>Eukaryota</taxon>
        <taxon>Metazoa</taxon>
        <taxon>Ecdysozoa</taxon>
        <taxon>Nematoda</taxon>
        <taxon>Chromadorea</taxon>
        <taxon>Rhabditida</taxon>
        <taxon>Rhabditina</taxon>
        <taxon>Rhabditomorpha</taxon>
        <taxon>Strongyloidea</taxon>
        <taxon>Heligmosomidae</taxon>
        <taxon>Nippostrongylus</taxon>
    </lineage>
</organism>
<reference evidence="3 4" key="2">
    <citation type="submission" date="2018-11" db="EMBL/GenBank/DDBJ databases">
        <authorList>
            <consortium name="Pathogen Informatics"/>
        </authorList>
    </citation>
    <scope>NUCLEOTIDE SEQUENCE [LARGE SCALE GENOMIC DNA]</scope>
</reference>
<reference evidence="5" key="1">
    <citation type="submission" date="2017-02" db="UniProtKB">
        <authorList>
            <consortium name="WormBaseParasite"/>
        </authorList>
    </citation>
    <scope>IDENTIFICATION</scope>
</reference>
<feature type="region of interest" description="Disordered" evidence="1">
    <location>
        <begin position="41"/>
        <end position="77"/>
    </location>
</feature>
<sequence>ASRIEYEKRVEEEAKRKAEKAIITHVASDTGDKEYVVDEVAKDEDSKNDYLDHPAAPHSQTKTPERNTEAKENSEISGIASVTQGKRLLIDRTVALKLDVEDLKRRRRRFSPTPLDSSFREISTQIEKRPAVYLHINYIHIMATQVKCVEIAANRQFAGRLLFQTKRYMEFMTLRLRLFVELVKANITFVSIEPDAIWFRDPSAIFLQAVDTPKYDFFTPINGGSNPQPDADQTVTTDYTIPPRDDTQRGKAHSWKRSGIYAKIEMIVFLP</sequence>
<gene>
    <name evidence="3" type="ORF">NBR_LOCUS1857</name>
</gene>
<evidence type="ECO:0000313" key="5">
    <source>
        <dbReference type="WBParaSite" id="NBR_0000185601-mRNA-1"/>
    </source>
</evidence>
<feature type="compositionally biased region" description="Polar residues" evidence="1">
    <location>
        <begin position="222"/>
        <end position="239"/>
    </location>
</feature>
<keyword evidence="4" id="KW-1185">Reference proteome</keyword>
<feature type="compositionally biased region" description="Basic and acidic residues" evidence="1">
    <location>
        <begin position="41"/>
        <end position="52"/>
    </location>
</feature>
<dbReference type="Pfam" id="PF03407">
    <property type="entry name" value="Nucleotid_trans"/>
    <property type="match status" value="1"/>
</dbReference>
<dbReference type="InterPro" id="IPR005069">
    <property type="entry name" value="Nucl-diP-sugar_transferase"/>
</dbReference>
<evidence type="ECO:0000259" key="2">
    <source>
        <dbReference type="Pfam" id="PF03407"/>
    </source>
</evidence>
<feature type="region of interest" description="Disordered" evidence="1">
    <location>
        <begin position="221"/>
        <end position="251"/>
    </location>
</feature>
<evidence type="ECO:0000256" key="1">
    <source>
        <dbReference type="SAM" id="MobiDB-lite"/>
    </source>
</evidence>
<protein>
    <submittedName>
        <fullName evidence="5">Nucleotid_trans domain-containing protein</fullName>
    </submittedName>
</protein>
<name>A0A0N4XH54_NIPBR</name>
<feature type="domain" description="Nucleotide-diphospho-sugar transferase" evidence="2">
    <location>
        <begin position="155"/>
        <end position="232"/>
    </location>
</feature>
<dbReference type="WBParaSite" id="NBR_0000185601-mRNA-1">
    <property type="protein sequence ID" value="NBR_0000185601-mRNA-1"/>
    <property type="gene ID" value="NBR_0000185601"/>
</dbReference>
<dbReference type="Proteomes" id="UP000271162">
    <property type="component" value="Unassembled WGS sequence"/>
</dbReference>
<evidence type="ECO:0000313" key="3">
    <source>
        <dbReference type="EMBL" id="VDL65446.1"/>
    </source>
</evidence>
<feature type="compositionally biased region" description="Basic and acidic residues" evidence="1">
    <location>
        <begin position="63"/>
        <end position="74"/>
    </location>
</feature>
<dbReference type="EMBL" id="UYSL01001735">
    <property type="protein sequence ID" value="VDL65446.1"/>
    <property type="molecule type" value="Genomic_DNA"/>
</dbReference>
<proteinExistence type="predicted"/>
<dbReference type="AlphaFoldDB" id="A0A0N4XH54"/>